<evidence type="ECO:0000256" key="2">
    <source>
        <dbReference type="ARBA" id="ARBA00022559"/>
    </source>
</evidence>
<comment type="caution">
    <text evidence="9">The sequence shown here is derived from an EMBL/GenBank/DDBJ whole genome shotgun (WGS) entry which is preliminary data.</text>
</comment>
<evidence type="ECO:0000256" key="5">
    <source>
        <dbReference type="ARBA" id="ARBA00023284"/>
    </source>
</evidence>
<dbReference type="GO" id="GO:0008379">
    <property type="term" value="F:thioredoxin peroxidase activity"/>
    <property type="evidence" value="ECO:0007669"/>
    <property type="project" value="InterPro"/>
</dbReference>
<dbReference type="GO" id="GO:0034599">
    <property type="term" value="P:cellular response to oxidative stress"/>
    <property type="evidence" value="ECO:0007669"/>
    <property type="project" value="InterPro"/>
</dbReference>
<keyword evidence="10" id="KW-1185">Reference proteome</keyword>
<dbReference type="PROSITE" id="PS51352">
    <property type="entry name" value="THIOREDOXIN_2"/>
    <property type="match status" value="1"/>
</dbReference>
<feature type="active site" description="Cysteine sulfenic acid (-SOH) intermediate" evidence="6">
    <location>
        <position position="78"/>
    </location>
</feature>
<evidence type="ECO:0000256" key="4">
    <source>
        <dbReference type="ARBA" id="ARBA00023002"/>
    </source>
</evidence>
<protein>
    <submittedName>
        <fullName evidence="9">AhpC/TSA family protein</fullName>
    </submittedName>
</protein>
<dbReference type="InterPro" id="IPR037944">
    <property type="entry name" value="PRX5-like"/>
</dbReference>
<evidence type="ECO:0000313" key="9">
    <source>
        <dbReference type="EMBL" id="KAJ9143214.1"/>
    </source>
</evidence>
<evidence type="ECO:0000256" key="6">
    <source>
        <dbReference type="PIRSR" id="PIRSR637944-1"/>
    </source>
</evidence>
<dbReference type="Gene3D" id="3.40.30.10">
    <property type="entry name" value="Glutaredoxin"/>
    <property type="match status" value="1"/>
</dbReference>
<comment type="function">
    <text evidence="7">Thiol-specific peroxidase that catalyzes the reduction of hydrogen peroxide and organic hydroperoxides to water and alcohols, respectively. Plays a role in cell protection against oxidative stress by detoxifying peroxides.</text>
</comment>
<dbReference type="SUPFAM" id="SSF52833">
    <property type="entry name" value="Thioredoxin-like"/>
    <property type="match status" value="1"/>
</dbReference>
<keyword evidence="4 7" id="KW-0560">Oxidoreductase</keyword>
<gene>
    <name evidence="9" type="ORF">NKR19_g6927</name>
</gene>
<feature type="domain" description="Thioredoxin" evidence="8">
    <location>
        <begin position="33"/>
        <end position="197"/>
    </location>
</feature>
<dbReference type="Proteomes" id="UP001174691">
    <property type="component" value="Unassembled WGS sequence"/>
</dbReference>
<sequence>MFLRHSLRALPRASLPLATTARRTFLTTRPALINVGDTIPTIELMENTPGTKVNLADEISKKGDALIIGVPAAFSGSCSSTHVPSYINHPKTKDFPVVAVVSVNDVFVMKAWGDNLDPAQETGIRFLADPTGAFTKAMDMSFGDAAPIFGGERSKRYAVVVKDGKVASVSVEPDNTGTTVSMADKVLGSASVAGADKIV</sequence>
<dbReference type="GO" id="GO:0005739">
    <property type="term" value="C:mitochondrion"/>
    <property type="evidence" value="ECO:0007669"/>
    <property type="project" value="TreeGrafter"/>
</dbReference>
<dbReference type="GO" id="GO:0045454">
    <property type="term" value="P:cell redox homeostasis"/>
    <property type="evidence" value="ECO:0007669"/>
    <property type="project" value="TreeGrafter"/>
</dbReference>
<dbReference type="GO" id="GO:0042744">
    <property type="term" value="P:hydrogen peroxide catabolic process"/>
    <property type="evidence" value="ECO:0007669"/>
    <property type="project" value="TreeGrafter"/>
</dbReference>
<evidence type="ECO:0000256" key="7">
    <source>
        <dbReference type="RuleBase" id="RU366011"/>
    </source>
</evidence>
<keyword evidence="5 7" id="KW-0676">Redox-active center</keyword>
<evidence type="ECO:0000256" key="1">
    <source>
        <dbReference type="ARBA" id="ARBA00010505"/>
    </source>
</evidence>
<dbReference type="CDD" id="cd03013">
    <property type="entry name" value="PRX5_like"/>
    <property type="match status" value="1"/>
</dbReference>
<name>A0AA38RNX1_9PEZI</name>
<organism evidence="9 10">
    <name type="scientific">Coniochaeta hoffmannii</name>
    <dbReference type="NCBI Taxonomy" id="91930"/>
    <lineage>
        <taxon>Eukaryota</taxon>
        <taxon>Fungi</taxon>
        <taxon>Dikarya</taxon>
        <taxon>Ascomycota</taxon>
        <taxon>Pezizomycotina</taxon>
        <taxon>Sordariomycetes</taxon>
        <taxon>Sordariomycetidae</taxon>
        <taxon>Coniochaetales</taxon>
        <taxon>Coniochaetaceae</taxon>
        <taxon>Coniochaeta</taxon>
    </lineage>
</organism>
<dbReference type="InterPro" id="IPR013740">
    <property type="entry name" value="Redoxin"/>
</dbReference>
<dbReference type="FunFam" id="3.40.30.10:FF:000159">
    <property type="entry name" value="Peroxiredoxin"/>
    <property type="match status" value="1"/>
</dbReference>
<dbReference type="EMBL" id="JANBVN010000114">
    <property type="protein sequence ID" value="KAJ9143214.1"/>
    <property type="molecule type" value="Genomic_DNA"/>
</dbReference>
<evidence type="ECO:0000259" key="8">
    <source>
        <dbReference type="PROSITE" id="PS51352"/>
    </source>
</evidence>
<dbReference type="AlphaFoldDB" id="A0AA38RNX1"/>
<evidence type="ECO:0000256" key="3">
    <source>
        <dbReference type="ARBA" id="ARBA00022862"/>
    </source>
</evidence>
<dbReference type="GO" id="GO:0005777">
    <property type="term" value="C:peroxisome"/>
    <property type="evidence" value="ECO:0007669"/>
    <property type="project" value="TreeGrafter"/>
</dbReference>
<dbReference type="InterPro" id="IPR013766">
    <property type="entry name" value="Thioredoxin_domain"/>
</dbReference>
<dbReference type="PANTHER" id="PTHR10430:SF39">
    <property type="entry name" value="PEROXISOMAL MEMBRANE ASSOCIATED PROTEIN 20"/>
    <property type="match status" value="1"/>
</dbReference>
<proteinExistence type="inferred from homology"/>
<dbReference type="PANTHER" id="PTHR10430">
    <property type="entry name" value="PEROXIREDOXIN"/>
    <property type="match status" value="1"/>
</dbReference>
<reference evidence="9" key="1">
    <citation type="submission" date="2022-07" db="EMBL/GenBank/DDBJ databases">
        <title>Fungi with potential for degradation of polypropylene.</title>
        <authorList>
            <person name="Gostincar C."/>
        </authorList>
    </citation>
    <scope>NUCLEOTIDE SEQUENCE</scope>
    <source>
        <strain evidence="9">EXF-13287</strain>
    </source>
</reference>
<dbReference type="InterPro" id="IPR036249">
    <property type="entry name" value="Thioredoxin-like_sf"/>
</dbReference>
<dbReference type="Pfam" id="PF08534">
    <property type="entry name" value="Redoxin"/>
    <property type="match status" value="1"/>
</dbReference>
<evidence type="ECO:0000313" key="10">
    <source>
        <dbReference type="Proteomes" id="UP001174691"/>
    </source>
</evidence>
<comment type="similarity">
    <text evidence="1 7">Belongs to the peroxiredoxin family. Prx5 subfamily.</text>
</comment>
<accession>A0AA38RNX1</accession>
<dbReference type="GO" id="GO:0005829">
    <property type="term" value="C:cytosol"/>
    <property type="evidence" value="ECO:0007669"/>
    <property type="project" value="TreeGrafter"/>
</dbReference>
<keyword evidence="2 7" id="KW-0575">Peroxidase</keyword>
<keyword evidence="3 7" id="KW-0049">Antioxidant</keyword>